<dbReference type="Gene3D" id="3.80.10.10">
    <property type="entry name" value="Ribonuclease Inhibitor"/>
    <property type="match status" value="1"/>
</dbReference>
<dbReference type="PANTHER" id="PTHR34145">
    <property type="entry name" value="OS02G0105600 PROTEIN"/>
    <property type="match status" value="1"/>
</dbReference>
<dbReference type="Pfam" id="PF12937">
    <property type="entry name" value="F-box-like"/>
    <property type="match status" value="1"/>
</dbReference>
<dbReference type="SUPFAM" id="SSF52047">
    <property type="entry name" value="RNI-like"/>
    <property type="match status" value="1"/>
</dbReference>
<keyword evidence="3" id="KW-1185">Reference proteome</keyword>
<dbReference type="InterPro" id="IPR032675">
    <property type="entry name" value="LRR_dom_sf"/>
</dbReference>
<evidence type="ECO:0000313" key="3">
    <source>
        <dbReference type="Proteomes" id="UP001231189"/>
    </source>
</evidence>
<accession>A0AAD8RVW7</accession>
<organism evidence="2 3">
    <name type="scientific">Lolium multiflorum</name>
    <name type="common">Italian ryegrass</name>
    <name type="synonym">Lolium perenne subsp. multiflorum</name>
    <dbReference type="NCBI Taxonomy" id="4521"/>
    <lineage>
        <taxon>Eukaryota</taxon>
        <taxon>Viridiplantae</taxon>
        <taxon>Streptophyta</taxon>
        <taxon>Embryophyta</taxon>
        <taxon>Tracheophyta</taxon>
        <taxon>Spermatophyta</taxon>
        <taxon>Magnoliopsida</taxon>
        <taxon>Liliopsida</taxon>
        <taxon>Poales</taxon>
        <taxon>Poaceae</taxon>
        <taxon>BOP clade</taxon>
        <taxon>Pooideae</taxon>
        <taxon>Poodae</taxon>
        <taxon>Poeae</taxon>
        <taxon>Poeae Chloroplast Group 2 (Poeae type)</taxon>
        <taxon>Loliodinae</taxon>
        <taxon>Loliinae</taxon>
        <taxon>Lolium</taxon>
    </lineage>
</organism>
<evidence type="ECO:0000259" key="1">
    <source>
        <dbReference type="PROSITE" id="PS50181"/>
    </source>
</evidence>
<dbReference type="InterPro" id="IPR001810">
    <property type="entry name" value="F-box_dom"/>
</dbReference>
<gene>
    <name evidence="2" type="ORF">QYE76_006575</name>
</gene>
<dbReference type="PROSITE" id="PS50181">
    <property type="entry name" value="FBOX"/>
    <property type="match status" value="1"/>
</dbReference>
<dbReference type="Pfam" id="PF23622">
    <property type="entry name" value="LRR_At1g61320_AtMIF1"/>
    <property type="match status" value="1"/>
</dbReference>
<name>A0AAD8RVW7_LOLMU</name>
<dbReference type="InterPro" id="IPR055357">
    <property type="entry name" value="LRR_At1g61320_AtMIF1"/>
</dbReference>
<dbReference type="InterPro" id="IPR053772">
    <property type="entry name" value="At1g61320/At1g61330-like"/>
</dbReference>
<dbReference type="Proteomes" id="UP001231189">
    <property type="component" value="Unassembled WGS sequence"/>
</dbReference>
<protein>
    <recommendedName>
        <fullName evidence="1">F-box domain-containing protein</fullName>
    </recommendedName>
</protein>
<evidence type="ECO:0000313" key="2">
    <source>
        <dbReference type="EMBL" id="KAK1632260.1"/>
    </source>
</evidence>
<dbReference type="SUPFAM" id="SSF81383">
    <property type="entry name" value="F-box domain"/>
    <property type="match status" value="2"/>
</dbReference>
<dbReference type="EMBL" id="JAUUTY010000005">
    <property type="protein sequence ID" value="KAK1632260.1"/>
    <property type="molecule type" value="Genomic_DNA"/>
</dbReference>
<sequence length="809" mass="91903">MDLPDEVLDDILSRVPPRRLAACRRVCRSWRDVIDGRGLVLAHLAPGPVQGIFVSFISKMMHCFFSRAAVTEAPPSIDGSLQFVPTISADKLTIGTRVWDHCNGLLLYQNQGTMYVCNPATQRWTTLLASPLHLDVPRFRDRLHLVFDPTVSLHYRVMFFPEVPCKPTPPRYDLPGSKKYRYNSTYMGSRTDYIQNLPPSLRASYEQEVETVGSMEWPPYSYALQVFSSETGLWEERCFLRQGDAVTTVSKIWSKQGQPTCGIALRGYAAVYWQGALYLNWPGGFITRFSLLEGNYTVIKTPRLVDTSFWEPMSFAGYNTMPNVYLAKSKQGIYYTALQGYRLQIWSSRTPRLPVADSSEDEDLVPARSPTISAGDYVHGSDEEEAVLAQTKAVSEAEARARFRREEADAVRQDIWCHILSLMTLRDAACAACVSRAFLCSWRCYPNLIFNTKIMDMSRDRGFTCTVDDILKKHSGIGVKTFELDFSRCCKPNVNEYLHGWLQIVVTPGIKKLTLVMPQEEAVSFPCPVLSDENRSSIRYLHLVHCAVRPTDNLCCLRNLTELHFDWVRITGDELGCLLSSCVALQRLKLTRCPEITYMKIPSWLQRLSYLQLVNTTMAFYPSKFLHLKHVGICIIGAYDYFSLVSFLDAAPLLETFDLRVEAFQHTIGELLSDNPSQLQQMAGYHHDKLQRVKICRFYSWKSLVELTCHILENSSSLEHLTLDTTDDRFDAATSKCSYNRSDKCSFLAKPMDAHKSVLAIRKHIKGKVPSTVQLDVVEPCRRKVASRPAYWVVKSPDGVLTLLAQCFI</sequence>
<comment type="caution">
    <text evidence="2">The sequence shown here is derived from an EMBL/GenBank/DDBJ whole genome shotgun (WGS) entry which is preliminary data.</text>
</comment>
<proteinExistence type="predicted"/>
<dbReference type="InterPro" id="IPR036047">
    <property type="entry name" value="F-box-like_dom_sf"/>
</dbReference>
<dbReference type="Gene3D" id="1.20.1280.50">
    <property type="match status" value="1"/>
</dbReference>
<dbReference type="AlphaFoldDB" id="A0AAD8RVW7"/>
<reference evidence="2" key="1">
    <citation type="submission" date="2023-07" db="EMBL/GenBank/DDBJ databases">
        <title>A chromosome-level genome assembly of Lolium multiflorum.</title>
        <authorList>
            <person name="Chen Y."/>
            <person name="Copetti D."/>
            <person name="Kolliker R."/>
            <person name="Studer B."/>
        </authorList>
    </citation>
    <scope>NUCLEOTIDE SEQUENCE</scope>
    <source>
        <strain evidence="2">02402/16</strain>
        <tissue evidence="2">Leaf</tissue>
    </source>
</reference>
<dbReference type="SMART" id="SM00256">
    <property type="entry name" value="FBOX"/>
    <property type="match status" value="1"/>
</dbReference>
<dbReference type="PANTHER" id="PTHR34145:SF35">
    <property type="entry name" value="F-BOX DOMAIN-CONTAINING PROTEIN"/>
    <property type="match status" value="1"/>
</dbReference>
<feature type="domain" description="F-box" evidence="1">
    <location>
        <begin position="1"/>
        <end position="44"/>
    </location>
</feature>